<gene>
    <name evidence="2" type="ORF">GCM10018793_37590</name>
</gene>
<feature type="compositionally biased region" description="Basic and acidic residues" evidence="1">
    <location>
        <begin position="176"/>
        <end position="187"/>
    </location>
</feature>
<proteinExistence type="predicted"/>
<reference evidence="2" key="1">
    <citation type="journal article" date="2014" name="Int. J. Syst. Evol. Microbiol.">
        <title>Complete genome sequence of Corynebacterium casei LMG S-19264T (=DSM 44701T), isolated from a smear-ripened cheese.</title>
        <authorList>
            <consortium name="US DOE Joint Genome Institute (JGI-PGF)"/>
            <person name="Walter F."/>
            <person name="Albersmeier A."/>
            <person name="Kalinowski J."/>
            <person name="Ruckert C."/>
        </authorList>
    </citation>
    <scope>NUCLEOTIDE SEQUENCE</scope>
    <source>
        <strain evidence="2">JCM 5069</strain>
    </source>
</reference>
<keyword evidence="3" id="KW-1185">Reference proteome</keyword>
<dbReference type="EMBL" id="BNCD01000010">
    <property type="protein sequence ID" value="GHH81030.1"/>
    <property type="molecule type" value="Genomic_DNA"/>
</dbReference>
<reference evidence="2" key="2">
    <citation type="submission" date="2020-09" db="EMBL/GenBank/DDBJ databases">
        <authorList>
            <person name="Sun Q."/>
            <person name="Ohkuma M."/>
        </authorList>
    </citation>
    <scope>NUCLEOTIDE SEQUENCE</scope>
    <source>
        <strain evidence="2">JCM 5069</strain>
    </source>
</reference>
<feature type="region of interest" description="Disordered" evidence="1">
    <location>
        <begin position="159"/>
        <end position="187"/>
    </location>
</feature>
<name>A0A919GBT5_9ACTN</name>
<sequence length="187" mass="19064">MQEAAAQDRQVKKSPASSHPGSAEASRVAPAYMTCQWTAVQAPISSSGSRHRARLRRPVGKERRPGEAGAGTDSATVADAGAAADSGAVADAGAVAGPGSAGTVVAGAATASGGEDTGEPFLCRARLRQARRVGRMGTVSQGDAEMFPILCNGSVYENRRRTGDRLPGAVGPLRRRNGDRARAADPA</sequence>
<evidence type="ECO:0000313" key="3">
    <source>
        <dbReference type="Proteomes" id="UP000603708"/>
    </source>
</evidence>
<feature type="region of interest" description="Disordered" evidence="1">
    <location>
        <begin position="1"/>
        <end position="27"/>
    </location>
</feature>
<dbReference type="AlphaFoldDB" id="A0A919GBT5"/>
<comment type="caution">
    <text evidence="2">The sequence shown here is derived from an EMBL/GenBank/DDBJ whole genome shotgun (WGS) entry which is preliminary data.</text>
</comment>
<evidence type="ECO:0000313" key="2">
    <source>
        <dbReference type="EMBL" id="GHH81030.1"/>
    </source>
</evidence>
<feature type="region of interest" description="Disordered" evidence="1">
    <location>
        <begin position="41"/>
        <end position="77"/>
    </location>
</feature>
<organism evidence="2 3">
    <name type="scientific">Streptomyces sulfonofaciens</name>
    <dbReference type="NCBI Taxonomy" id="68272"/>
    <lineage>
        <taxon>Bacteria</taxon>
        <taxon>Bacillati</taxon>
        <taxon>Actinomycetota</taxon>
        <taxon>Actinomycetes</taxon>
        <taxon>Kitasatosporales</taxon>
        <taxon>Streptomycetaceae</taxon>
        <taxon>Streptomyces</taxon>
    </lineage>
</organism>
<evidence type="ECO:0000256" key="1">
    <source>
        <dbReference type="SAM" id="MobiDB-lite"/>
    </source>
</evidence>
<protein>
    <submittedName>
        <fullName evidence="2">Uncharacterized protein</fullName>
    </submittedName>
</protein>
<accession>A0A919GBT5</accession>
<feature type="compositionally biased region" description="Basic residues" evidence="1">
    <location>
        <begin position="49"/>
        <end position="58"/>
    </location>
</feature>
<dbReference type="Proteomes" id="UP000603708">
    <property type="component" value="Unassembled WGS sequence"/>
</dbReference>